<proteinExistence type="predicted"/>
<dbReference type="InterPro" id="IPR007360">
    <property type="entry name" value="SirB"/>
</dbReference>
<dbReference type="GO" id="GO:0005886">
    <property type="term" value="C:plasma membrane"/>
    <property type="evidence" value="ECO:0007669"/>
    <property type="project" value="TreeGrafter"/>
</dbReference>
<dbReference type="PANTHER" id="PTHR39594">
    <property type="entry name" value="PROTEIN YCHQ"/>
    <property type="match status" value="1"/>
</dbReference>
<feature type="transmembrane region" description="Helical" evidence="1">
    <location>
        <begin position="67"/>
        <end position="88"/>
    </location>
</feature>
<sequence length="123" mass="13706">MSYLAVKHLHVTFAALSGILFFVRGLWMLADSGMLQRRWVKIVPHVIDTLLLVFALILVVWSGQYPFAQNWLTAKLLALVVYIVLGTIALKRGRTKSVRIAAFIGALLAFGYIVTVAVTRHVV</sequence>
<organism evidence="2 3">
    <name type="scientific">Noviherbaspirillum cavernae</name>
    <dbReference type="NCBI Taxonomy" id="2320862"/>
    <lineage>
        <taxon>Bacteria</taxon>
        <taxon>Pseudomonadati</taxon>
        <taxon>Pseudomonadota</taxon>
        <taxon>Betaproteobacteria</taxon>
        <taxon>Burkholderiales</taxon>
        <taxon>Oxalobacteraceae</taxon>
        <taxon>Noviherbaspirillum</taxon>
    </lineage>
</organism>
<dbReference type="PANTHER" id="PTHR39594:SF1">
    <property type="entry name" value="PROTEIN YCHQ"/>
    <property type="match status" value="1"/>
</dbReference>
<keyword evidence="3" id="KW-1185">Reference proteome</keyword>
<dbReference type="OrthoDB" id="5588650at2"/>
<gene>
    <name evidence="2" type="ORF">D3870_13525</name>
</gene>
<dbReference type="Pfam" id="PF04247">
    <property type="entry name" value="SirB"/>
    <property type="match status" value="1"/>
</dbReference>
<accession>A0A418X341</accession>
<feature type="transmembrane region" description="Helical" evidence="1">
    <location>
        <begin position="42"/>
        <end position="61"/>
    </location>
</feature>
<keyword evidence="1" id="KW-1133">Transmembrane helix</keyword>
<protein>
    <submittedName>
        <fullName evidence="2">Regulator SirB</fullName>
    </submittedName>
</protein>
<keyword evidence="1" id="KW-0472">Membrane</keyword>
<reference evidence="2 3" key="1">
    <citation type="submission" date="2018-09" db="EMBL/GenBank/DDBJ databases">
        <authorList>
            <person name="Zhu H."/>
        </authorList>
    </citation>
    <scope>NUCLEOTIDE SEQUENCE [LARGE SCALE GENOMIC DNA]</scope>
    <source>
        <strain evidence="2 3">K2R10-39</strain>
    </source>
</reference>
<comment type="caution">
    <text evidence="2">The sequence shown here is derived from an EMBL/GenBank/DDBJ whole genome shotgun (WGS) entry which is preliminary data.</text>
</comment>
<feature type="transmembrane region" description="Helical" evidence="1">
    <location>
        <begin position="100"/>
        <end position="118"/>
    </location>
</feature>
<evidence type="ECO:0000313" key="3">
    <source>
        <dbReference type="Proteomes" id="UP000285190"/>
    </source>
</evidence>
<dbReference type="Proteomes" id="UP000285190">
    <property type="component" value="Unassembled WGS sequence"/>
</dbReference>
<dbReference type="RefSeq" id="WP_119739855.1">
    <property type="nucleotide sequence ID" value="NZ_QYUN01000002.1"/>
</dbReference>
<evidence type="ECO:0000256" key="1">
    <source>
        <dbReference type="SAM" id="Phobius"/>
    </source>
</evidence>
<keyword evidence="1" id="KW-0812">Transmembrane</keyword>
<dbReference type="EMBL" id="QYUN01000002">
    <property type="protein sequence ID" value="RJG06882.1"/>
    <property type="molecule type" value="Genomic_DNA"/>
</dbReference>
<dbReference type="PIRSF" id="PIRSF005610">
    <property type="entry name" value="SirB"/>
    <property type="match status" value="1"/>
</dbReference>
<feature type="transmembrane region" description="Helical" evidence="1">
    <location>
        <begin position="12"/>
        <end position="30"/>
    </location>
</feature>
<evidence type="ECO:0000313" key="2">
    <source>
        <dbReference type="EMBL" id="RJG06882.1"/>
    </source>
</evidence>
<name>A0A418X341_9BURK</name>
<dbReference type="AlphaFoldDB" id="A0A418X341"/>